<feature type="compositionally biased region" description="Basic and acidic residues" evidence="4">
    <location>
        <begin position="150"/>
        <end position="160"/>
    </location>
</feature>
<feature type="region of interest" description="Disordered" evidence="4">
    <location>
        <begin position="108"/>
        <end position="129"/>
    </location>
</feature>
<dbReference type="PANTHER" id="PTHR10903:SF186">
    <property type="entry name" value="GTPASE IMAP FAMILY MEMBER 4-LIKE-RELATED"/>
    <property type="match status" value="1"/>
</dbReference>
<feature type="region of interest" description="Disordered" evidence="4">
    <location>
        <begin position="30"/>
        <end position="50"/>
    </location>
</feature>
<dbReference type="InterPro" id="IPR027417">
    <property type="entry name" value="P-loop_NTPase"/>
</dbReference>
<comment type="caution">
    <text evidence="6">The sequence shown here is derived from an EMBL/GenBank/DDBJ whole genome shotgun (WGS) entry which is preliminary data.</text>
</comment>
<dbReference type="PROSITE" id="PS51720">
    <property type="entry name" value="G_AIG1"/>
    <property type="match status" value="1"/>
</dbReference>
<dbReference type="Pfam" id="PF04548">
    <property type="entry name" value="AIG1"/>
    <property type="match status" value="1"/>
</dbReference>
<dbReference type="EMBL" id="JAYMGO010000229">
    <property type="protein sequence ID" value="KAL1246508.1"/>
    <property type="molecule type" value="Genomic_DNA"/>
</dbReference>
<reference evidence="6 7" key="1">
    <citation type="submission" date="2023-09" db="EMBL/GenBank/DDBJ databases">
        <authorList>
            <person name="Wang M."/>
        </authorList>
    </citation>
    <scope>NUCLEOTIDE SEQUENCE [LARGE SCALE GENOMIC DNA]</scope>
    <source>
        <strain evidence="6">GT-2023</strain>
        <tissue evidence="6">Liver</tissue>
    </source>
</reference>
<feature type="compositionally biased region" description="Polar residues" evidence="4">
    <location>
        <begin position="161"/>
        <end position="170"/>
    </location>
</feature>
<accession>A0ABR3L0Y1</accession>
<evidence type="ECO:0000256" key="3">
    <source>
        <dbReference type="ARBA" id="ARBA00023134"/>
    </source>
</evidence>
<feature type="region of interest" description="Disordered" evidence="4">
    <location>
        <begin position="150"/>
        <end position="170"/>
    </location>
</feature>
<dbReference type="Proteomes" id="UP001558613">
    <property type="component" value="Unassembled WGS sequence"/>
</dbReference>
<evidence type="ECO:0000313" key="7">
    <source>
        <dbReference type="Proteomes" id="UP001558613"/>
    </source>
</evidence>
<feature type="domain" description="AIG1-type G" evidence="5">
    <location>
        <begin position="171"/>
        <end position="289"/>
    </location>
</feature>
<dbReference type="InterPro" id="IPR045058">
    <property type="entry name" value="GIMA/IAN/Toc"/>
</dbReference>
<keyword evidence="7" id="KW-1185">Reference proteome</keyword>
<evidence type="ECO:0000259" key="5">
    <source>
        <dbReference type="PROSITE" id="PS51720"/>
    </source>
</evidence>
<evidence type="ECO:0000256" key="2">
    <source>
        <dbReference type="ARBA" id="ARBA00022741"/>
    </source>
</evidence>
<evidence type="ECO:0000256" key="4">
    <source>
        <dbReference type="SAM" id="MobiDB-lite"/>
    </source>
</evidence>
<gene>
    <name evidence="6" type="ORF">QQF64_034642</name>
</gene>
<evidence type="ECO:0000313" key="6">
    <source>
        <dbReference type="EMBL" id="KAL1246508.1"/>
    </source>
</evidence>
<sequence length="289" mass="34512">MMEKVSQLDRERDELMKKLEEEKEKMKMIIEEQRQNHDMERKRREDGFKEREEQYKTVVIEKKELMIKQEDIKNRIMMEKAAQLDREREELMNEQEEEKERMRMKMMEEERQNHDRKRKRKEEEFNEREEQYQTLIKEKKKERDMCEAMQREQEELEKQKWQSATNLPKSPSSRRIVLLGRSGVGKSATGNTILRQKEFESKLSRFSVTNKCSAANATVLGRSVSVVDTPGLFDTQMNPEELIKEIGRSVTLSSPGPHAFLIVFPLNMKITEEDQQILQMIECCLVKKC</sequence>
<comment type="similarity">
    <text evidence="1">Belongs to the TRAFAC class TrmE-Era-EngA-EngB-Septin-like GTPase superfamily. AIG1/Toc34/Toc159-like paraseptin GTPase family. IAN subfamily.</text>
</comment>
<dbReference type="SUPFAM" id="SSF52540">
    <property type="entry name" value="P-loop containing nucleoside triphosphate hydrolases"/>
    <property type="match status" value="1"/>
</dbReference>
<name>A0ABR3L0Y1_9TELE</name>
<keyword evidence="3" id="KW-0342">GTP-binding</keyword>
<keyword evidence="2" id="KW-0547">Nucleotide-binding</keyword>
<dbReference type="PANTHER" id="PTHR10903">
    <property type="entry name" value="GTPASE, IMAP FAMILY MEMBER-RELATED"/>
    <property type="match status" value="1"/>
</dbReference>
<organism evidence="6 7">
    <name type="scientific">Cirrhinus molitorella</name>
    <name type="common">mud carp</name>
    <dbReference type="NCBI Taxonomy" id="172907"/>
    <lineage>
        <taxon>Eukaryota</taxon>
        <taxon>Metazoa</taxon>
        <taxon>Chordata</taxon>
        <taxon>Craniata</taxon>
        <taxon>Vertebrata</taxon>
        <taxon>Euteleostomi</taxon>
        <taxon>Actinopterygii</taxon>
        <taxon>Neopterygii</taxon>
        <taxon>Teleostei</taxon>
        <taxon>Ostariophysi</taxon>
        <taxon>Cypriniformes</taxon>
        <taxon>Cyprinidae</taxon>
        <taxon>Labeoninae</taxon>
        <taxon>Labeonini</taxon>
        <taxon>Cirrhinus</taxon>
    </lineage>
</organism>
<dbReference type="Gene3D" id="3.40.50.300">
    <property type="entry name" value="P-loop containing nucleotide triphosphate hydrolases"/>
    <property type="match status" value="1"/>
</dbReference>
<protein>
    <recommendedName>
        <fullName evidence="5">AIG1-type G domain-containing protein</fullName>
    </recommendedName>
</protein>
<evidence type="ECO:0000256" key="1">
    <source>
        <dbReference type="ARBA" id="ARBA00008535"/>
    </source>
</evidence>
<proteinExistence type="inferred from homology"/>
<dbReference type="InterPro" id="IPR006703">
    <property type="entry name" value="G_AIG1"/>
</dbReference>